<accession>A0ABP9ID38</accession>
<dbReference type="RefSeq" id="WP_345640182.1">
    <property type="nucleotide sequence ID" value="NZ_BAABKB010000001.1"/>
</dbReference>
<dbReference type="EMBL" id="BAABKB010000001">
    <property type="protein sequence ID" value="GAA4995117.1"/>
    <property type="molecule type" value="Genomic_DNA"/>
</dbReference>
<organism evidence="2 3">
    <name type="scientific">Streptomyces siamensis</name>
    <dbReference type="NCBI Taxonomy" id="1274986"/>
    <lineage>
        <taxon>Bacteria</taxon>
        <taxon>Bacillati</taxon>
        <taxon>Actinomycetota</taxon>
        <taxon>Actinomycetes</taxon>
        <taxon>Kitasatosporales</taxon>
        <taxon>Streptomycetaceae</taxon>
        <taxon>Streptomyces</taxon>
    </lineage>
</organism>
<sequence length="54" mass="5853">MTDPYDVDPRYQQFGEQGRAGVPDQTDRDAADADAGHRTAEAQGHRAACSPPRP</sequence>
<gene>
    <name evidence="2" type="ORF">GCM10023335_04060</name>
</gene>
<name>A0ABP9ID38_9ACTN</name>
<feature type="compositionally biased region" description="Basic and acidic residues" evidence="1">
    <location>
        <begin position="25"/>
        <end position="44"/>
    </location>
</feature>
<keyword evidence="3" id="KW-1185">Reference proteome</keyword>
<evidence type="ECO:0000313" key="2">
    <source>
        <dbReference type="EMBL" id="GAA4995117.1"/>
    </source>
</evidence>
<evidence type="ECO:0000256" key="1">
    <source>
        <dbReference type="SAM" id="MobiDB-lite"/>
    </source>
</evidence>
<protein>
    <submittedName>
        <fullName evidence="2">Uncharacterized protein</fullName>
    </submittedName>
</protein>
<comment type="caution">
    <text evidence="2">The sequence shown here is derived from an EMBL/GenBank/DDBJ whole genome shotgun (WGS) entry which is preliminary data.</text>
</comment>
<feature type="region of interest" description="Disordered" evidence="1">
    <location>
        <begin position="1"/>
        <end position="54"/>
    </location>
</feature>
<evidence type="ECO:0000313" key="3">
    <source>
        <dbReference type="Proteomes" id="UP001501759"/>
    </source>
</evidence>
<reference evidence="3" key="1">
    <citation type="journal article" date="2019" name="Int. J. Syst. Evol. Microbiol.">
        <title>The Global Catalogue of Microorganisms (GCM) 10K type strain sequencing project: providing services to taxonomists for standard genome sequencing and annotation.</title>
        <authorList>
            <consortium name="The Broad Institute Genomics Platform"/>
            <consortium name="The Broad Institute Genome Sequencing Center for Infectious Disease"/>
            <person name="Wu L."/>
            <person name="Ma J."/>
        </authorList>
    </citation>
    <scope>NUCLEOTIDE SEQUENCE [LARGE SCALE GENOMIC DNA]</scope>
    <source>
        <strain evidence="3">JCM 18409</strain>
    </source>
</reference>
<dbReference type="Proteomes" id="UP001501759">
    <property type="component" value="Unassembled WGS sequence"/>
</dbReference>
<proteinExistence type="predicted"/>